<gene>
    <name evidence="1" type="ORF">phiTE_100</name>
</gene>
<keyword evidence="2" id="KW-1185">Reference proteome</keyword>
<dbReference type="EMBL" id="JQ015307">
    <property type="protein sequence ID" value="AEZ66266.1"/>
    <property type="molecule type" value="Genomic_DNA"/>
</dbReference>
<reference evidence="1 2" key="2">
    <citation type="journal article" date="2012" name="PLoS Genet.">
        <title>Viral evasion of a bacterial suicide system by RNA-based molecular mimicry enables infectious altruism.</title>
        <authorList>
            <person name="Blower T.R."/>
            <person name="Evans T.J."/>
            <person name="Przybilski R."/>
            <person name="Fineran P.C."/>
            <person name="Salmond G.P."/>
        </authorList>
    </citation>
    <scope>NUCLEOTIDE SEQUENCE [LARGE SCALE GENOMIC DNA]</scope>
</reference>
<dbReference type="KEGG" id="vg:14515295"/>
<organism evidence="1 2">
    <name type="scientific">Pectobacterium phage phiTE</name>
    <dbReference type="NCBI Taxonomy" id="1116482"/>
    <lineage>
        <taxon>Viruses</taxon>
        <taxon>Duplodnaviria</taxon>
        <taxon>Heunggongvirae</taxon>
        <taxon>Uroviricota</taxon>
        <taxon>Caudoviricetes</taxon>
        <taxon>Vequintavirinae</taxon>
        <taxon>Certrevirus</taxon>
        <taxon>Certrevirus phiTE</taxon>
    </lineage>
</organism>
<dbReference type="RefSeq" id="YP_007392562.1">
    <property type="nucleotide sequence ID" value="NC_020201.1"/>
</dbReference>
<protein>
    <submittedName>
        <fullName evidence="1">Uncharacterized protein</fullName>
    </submittedName>
</protein>
<proteinExistence type="predicted"/>
<reference evidence="2" key="1">
    <citation type="submission" date="2011-11" db="EMBL/GenBank/DDBJ databases">
        <title>Escape from toxin-antitoxin mediated abortive infection can occur by recombination within a generalized transducing phage of Pectobacterium atrosepticum.</title>
        <authorList>
            <person name="Blower T.R."/>
            <person name="Evans T.J."/>
            <person name="Przybilski R."/>
            <person name="Fineran P.C."/>
            <person name="Salmond G.P.C."/>
        </authorList>
    </citation>
    <scope>NUCLEOTIDE SEQUENCE [LARGE SCALE GENOMIC DNA]</scope>
</reference>
<dbReference type="GeneID" id="14515295"/>
<sequence length="107" mass="12370">MENKEDNFGFSQAKLREIYVDEGIPLIQMPDGGPLLVIKCKGEGHWINDDTVFYVEELPPPPRSRTLRDKFNDFFEDLMGYEPSDHPDKQYVNDLWDAFEAGAETND</sequence>
<evidence type="ECO:0000313" key="1">
    <source>
        <dbReference type="EMBL" id="AEZ66266.1"/>
    </source>
</evidence>
<dbReference type="Proteomes" id="UP000010999">
    <property type="component" value="Segment"/>
</dbReference>
<evidence type="ECO:0000313" key="2">
    <source>
        <dbReference type="Proteomes" id="UP000010999"/>
    </source>
</evidence>
<accession>K9L4Y9</accession>
<name>K9L4Y9_9CAUD</name>